<dbReference type="AlphaFoldDB" id="A0A2K2G6K7"/>
<feature type="chain" id="PRO_5014388419" evidence="1">
    <location>
        <begin position="24"/>
        <end position="276"/>
    </location>
</feature>
<feature type="signal peptide" evidence="1">
    <location>
        <begin position="1"/>
        <end position="23"/>
    </location>
</feature>
<evidence type="ECO:0000313" key="3">
    <source>
        <dbReference type="Proteomes" id="UP000236327"/>
    </source>
</evidence>
<dbReference type="Proteomes" id="UP000236327">
    <property type="component" value="Unassembled WGS sequence"/>
</dbReference>
<dbReference type="SUPFAM" id="SSF75011">
    <property type="entry name" value="3-carboxy-cis,cis-mucoante lactonizing enzyme"/>
    <property type="match status" value="1"/>
</dbReference>
<gene>
    <name evidence="2" type="ORF">A8V01_00220</name>
</gene>
<protein>
    <submittedName>
        <fullName evidence="2">Uncharacterized protein</fullName>
    </submittedName>
</protein>
<evidence type="ECO:0000313" key="2">
    <source>
        <dbReference type="EMBL" id="PNU06659.1"/>
    </source>
</evidence>
<proteinExistence type="predicted"/>
<comment type="caution">
    <text evidence="2">The sequence shown here is derived from an EMBL/GenBank/DDBJ whole genome shotgun (WGS) entry which is preliminary data.</text>
</comment>
<evidence type="ECO:0000256" key="1">
    <source>
        <dbReference type="SAM" id="SignalP"/>
    </source>
</evidence>
<sequence>MVRFPLSLRLCVLSLFASTSALAQAPSPQPAPVVKRMAVPEAHQGAASDGTFAYAIDNDRIGKYRLSDGAKVDQWQGERRLFPHMNSCTVVDSKLYCAASNYPAVPQTSAIEIFSTSPLKHDGTVSLGFGPGSLTVIDRHDGKWWAVFANYAGKGGEPGRDYRYTMLARMDDHFRIEQTWAFPKDVLARMAPMSCSGLSWGPDGLIYATGHDRPEVYAMRLPEAGSQLELVGTLGIATPGQAIDWDPKAPRRLWSIARDRSEMVASDMPEVLASRP</sequence>
<keyword evidence="3" id="KW-1185">Reference proteome</keyword>
<dbReference type="OrthoDB" id="839202at2"/>
<accession>A0A2K2G6K7</accession>
<dbReference type="RefSeq" id="WP_103093945.1">
    <property type="nucleotide sequence ID" value="NZ_LYMM01000001.1"/>
</dbReference>
<keyword evidence="1" id="KW-0732">Signal</keyword>
<organism evidence="2 3">
    <name type="scientific">Novosphingobium guangzhouense</name>
    <dbReference type="NCBI Taxonomy" id="1850347"/>
    <lineage>
        <taxon>Bacteria</taxon>
        <taxon>Pseudomonadati</taxon>
        <taxon>Pseudomonadota</taxon>
        <taxon>Alphaproteobacteria</taxon>
        <taxon>Sphingomonadales</taxon>
        <taxon>Sphingomonadaceae</taxon>
        <taxon>Novosphingobium</taxon>
    </lineage>
</organism>
<dbReference type="EMBL" id="LYMM01000001">
    <property type="protein sequence ID" value="PNU06659.1"/>
    <property type="molecule type" value="Genomic_DNA"/>
</dbReference>
<name>A0A2K2G6K7_9SPHN</name>
<reference evidence="2 3" key="1">
    <citation type="submission" date="2016-05" db="EMBL/GenBank/DDBJ databases">
        <title>Complete genome sequence of Novosphingobium guangzhouense SA925(T).</title>
        <authorList>
            <person name="Sha S."/>
        </authorList>
    </citation>
    <scope>NUCLEOTIDE SEQUENCE [LARGE SCALE GENOMIC DNA]</scope>
    <source>
        <strain evidence="2 3">SA925</strain>
    </source>
</reference>